<gene>
    <name evidence="3" type="ORF">HINF_LOCUS38947</name>
    <name evidence="4" type="ORF">HINF_LOCUS45711</name>
</gene>
<dbReference type="AlphaFoldDB" id="A0AA86QDU5"/>
<dbReference type="EMBL" id="CATOUU010000823">
    <property type="protein sequence ID" value="CAI9951302.1"/>
    <property type="molecule type" value="Genomic_DNA"/>
</dbReference>
<sequence length="218" mass="25700">MQDDKQNNSPLTSHNLSDKIIEQQNQIKDKSNSLYKKLKADEASESTSLRDNLSIVTRHPKSPQSSEQRASQKLILHLKIKQEIVPMQQKLYALQYKKVQRDEKMILERQRDLQLECEKLYSEFSEMSETDSKIEENQGSYIRKQKLMQKTVGVDPTEELKQEIATLKLQNESDKIKITRLLDIRQKESNRNEQQQALLRNRVKELEDENLMLMVFPK</sequence>
<feature type="compositionally biased region" description="Polar residues" evidence="2">
    <location>
        <begin position="45"/>
        <end position="55"/>
    </location>
</feature>
<name>A0AA86QDU5_9EUKA</name>
<dbReference type="Proteomes" id="UP001642409">
    <property type="component" value="Unassembled WGS sequence"/>
</dbReference>
<reference evidence="4 5" key="2">
    <citation type="submission" date="2024-07" db="EMBL/GenBank/DDBJ databases">
        <authorList>
            <person name="Akdeniz Z."/>
        </authorList>
    </citation>
    <scope>NUCLEOTIDE SEQUENCE [LARGE SCALE GENOMIC DNA]</scope>
</reference>
<accession>A0AA86QDU5</accession>
<protein>
    <submittedName>
        <fullName evidence="4">Hypothetical_protein</fullName>
    </submittedName>
</protein>
<keyword evidence="5" id="KW-1185">Reference proteome</keyword>
<keyword evidence="1" id="KW-0175">Coiled coil</keyword>
<feature type="region of interest" description="Disordered" evidence="2">
    <location>
        <begin position="1"/>
        <end position="24"/>
    </location>
</feature>
<comment type="caution">
    <text evidence="3">The sequence shown here is derived from an EMBL/GenBank/DDBJ whole genome shotgun (WGS) entry which is preliminary data.</text>
</comment>
<dbReference type="EMBL" id="CAXDID020000199">
    <property type="protein sequence ID" value="CAL6053855.1"/>
    <property type="molecule type" value="Genomic_DNA"/>
</dbReference>
<evidence type="ECO:0000313" key="5">
    <source>
        <dbReference type="Proteomes" id="UP001642409"/>
    </source>
</evidence>
<proteinExistence type="predicted"/>
<feature type="region of interest" description="Disordered" evidence="2">
    <location>
        <begin position="39"/>
        <end position="70"/>
    </location>
</feature>
<organism evidence="3">
    <name type="scientific">Hexamita inflata</name>
    <dbReference type="NCBI Taxonomy" id="28002"/>
    <lineage>
        <taxon>Eukaryota</taxon>
        <taxon>Metamonada</taxon>
        <taxon>Diplomonadida</taxon>
        <taxon>Hexamitidae</taxon>
        <taxon>Hexamitinae</taxon>
        <taxon>Hexamita</taxon>
    </lineage>
</organism>
<reference evidence="3" key="1">
    <citation type="submission" date="2023-06" db="EMBL/GenBank/DDBJ databases">
        <authorList>
            <person name="Kurt Z."/>
        </authorList>
    </citation>
    <scope>NUCLEOTIDE SEQUENCE</scope>
</reference>
<feature type="coiled-coil region" evidence="1">
    <location>
        <begin position="157"/>
        <end position="209"/>
    </location>
</feature>
<evidence type="ECO:0000313" key="3">
    <source>
        <dbReference type="EMBL" id="CAI9951302.1"/>
    </source>
</evidence>
<evidence type="ECO:0000256" key="2">
    <source>
        <dbReference type="SAM" id="MobiDB-lite"/>
    </source>
</evidence>
<evidence type="ECO:0000256" key="1">
    <source>
        <dbReference type="SAM" id="Coils"/>
    </source>
</evidence>
<evidence type="ECO:0000313" key="4">
    <source>
        <dbReference type="EMBL" id="CAL6053855.1"/>
    </source>
</evidence>